<dbReference type="Pfam" id="PF02508">
    <property type="entry name" value="Rnf-Nqr"/>
    <property type="match status" value="1"/>
</dbReference>
<name>A0A1M5PAI1_9FIRM</name>
<protein>
    <recommendedName>
        <fullName evidence="8">Ion-translocating oxidoreductase complex subunit E</fullName>
        <ecNumber evidence="8">7.-.-.-</ecNumber>
    </recommendedName>
    <alternativeName>
        <fullName evidence="8">Rnf electron transport complex subunit E</fullName>
    </alternativeName>
</protein>
<dbReference type="EMBL" id="FQXI01000001">
    <property type="protein sequence ID" value="SHG98851.1"/>
    <property type="molecule type" value="Genomic_DNA"/>
</dbReference>
<feature type="transmembrane region" description="Helical" evidence="8">
    <location>
        <begin position="70"/>
        <end position="86"/>
    </location>
</feature>
<dbReference type="PANTHER" id="PTHR30586:SF0">
    <property type="entry name" value="ION-TRANSLOCATING OXIDOREDUCTASE COMPLEX SUBUNIT E"/>
    <property type="match status" value="1"/>
</dbReference>
<evidence type="ECO:0000256" key="3">
    <source>
        <dbReference type="ARBA" id="ARBA00022692"/>
    </source>
</evidence>
<keyword evidence="5 8" id="KW-0249">Electron transport</keyword>
<dbReference type="RefSeq" id="WP_073182996.1">
    <property type="nucleotide sequence ID" value="NZ_FQXI01000001.1"/>
</dbReference>
<feature type="transmembrane region" description="Helical" evidence="8">
    <location>
        <begin position="92"/>
        <end position="111"/>
    </location>
</feature>
<evidence type="ECO:0000256" key="6">
    <source>
        <dbReference type="ARBA" id="ARBA00022989"/>
    </source>
</evidence>
<sequence>MNLKKVFIDGMIKNNPIFIQLIGLCSVLAITNTLENALAMGVAVTFVLIMSNGVVSLLRNVIPNKIRIPCFIVVIATFVTLVEMILHAYSPAIYSSLGIFLPLIVVNCCILGEAEGFAYKNKFIPSIVDGLGTGCGYMLAVALMGIIREFFGYGTLLNIQILPELYPGIGLMGAPAGAFILLGFLIAGFKKLLADRGE</sequence>
<feature type="transmembrane region" description="Helical" evidence="8">
    <location>
        <begin position="12"/>
        <end position="31"/>
    </location>
</feature>
<dbReference type="OrthoDB" id="9790976at2"/>
<comment type="similarity">
    <text evidence="8">Belongs to the NqrDE/RnfAE family.</text>
</comment>
<proteinExistence type="inferred from homology"/>
<evidence type="ECO:0000256" key="7">
    <source>
        <dbReference type="ARBA" id="ARBA00023136"/>
    </source>
</evidence>
<keyword evidence="7 8" id="KW-0472">Membrane</keyword>
<reference evidence="9 10" key="1">
    <citation type="submission" date="2016-11" db="EMBL/GenBank/DDBJ databases">
        <authorList>
            <person name="Jaros S."/>
            <person name="Januszkiewicz K."/>
            <person name="Wedrychowicz H."/>
        </authorList>
    </citation>
    <scope>NUCLEOTIDE SEQUENCE [LARGE SCALE GENOMIC DNA]</scope>
    <source>
        <strain evidence="9 10">DSM 21120</strain>
    </source>
</reference>
<accession>A0A1M5PAI1</accession>
<dbReference type="NCBIfam" id="TIGR01948">
    <property type="entry name" value="rnfE"/>
    <property type="match status" value="1"/>
</dbReference>
<evidence type="ECO:0000313" key="10">
    <source>
        <dbReference type="Proteomes" id="UP000184032"/>
    </source>
</evidence>
<evidence type="ECO:0000256" key="5">
    <source>
        <dbReference type="ARBA" id="ARBA00022982"/>
    </source>
</evidence>
<dbReference type="EC" id="7.-.-.-" evidence="8"/>
<dbReference type="HAMAP" id="MF_00478">
    <property type="entry name" value="RsxE_RnfE"/>
    <property type="match status" value="1"/>
</dbReference>
<keyword evidence="8" id="KW-1003">Cell membrane</keyword>
<dbReference type="STRING" id="1120995.SAMN02745245_00248"/>
<evidence type="ECO:0000256" key="4">
    <source>
        <dbReference type="ARBA" id="ARBA00022967"/>
    </source>
</evidence>
<comment type="function">
    <text evidence="8">Part of a membrane-bound complex that couples electron transfer with translocation of ions across the membrane.</text>
</comment>
<keyword evidence="4 8" id="KW-1278">Translocase</keyword>
<dbReference type="InterPro" id="IPR003667">
    <property type="entry name" value="NqrDE/RnfAE"/>
</dbReference>
<organism evidence="9 10">
    <name type="scientific">Anaerosphaera aminiphila DSM 21120</name>
    <dbReference type="NCBI Taxonomy" id="1120995"/>
    <lineage>
        <taxon>Bacteria</taxon>
        <taxon>Bacillati</taxon>
        <taxon>Bacillota</taxon>
        <taxon>Tissierellia</taxon>
        <taxon>Tissierellales</taxon>
        <taxon>Peptoniphilaceae</taxon>
        <taxon>Anaerosphaera</taxon>
    </lineage>
</organism>
<dbReference type="GO" id="GO:0005886">
    <property type="term" value="C:plasma membrane"/>
    <property type="evidence" value="ECO:0007669"/>
    <property type="project" value="UniProtKB-SubCell"/>
</dbReference>
<dbReference type="PIRSF" id="PIRSF006102">
    <property type="entry name" value="NQR_DE"/>
    <property type="match status" value="1"/>
</dbReference>
<dbReference type="Proteomes" id="UP000184032">
    <property type="component" value="Unassembled WGS sequence"/>
</dbReference>
<keyword evidence="2 8" id="KW-0813">Transport</keyword>
<evidence type="ECO:0000313" key="9">
    <source>
        <dbReference type="EMBL" id="SHG98851.1"/>
    </source>
</evidence>
<dbReference type="PANTHER" id="PTHR30586">
    <property type="entry name" value="ELECTRON TRANSPORT COMPLEX PROTEIN RNFE"/>
    <property type="match status" value="1"/>
</dbReference>
<dbReference type="GO" id="GO:0022900">
    <property type="term" value="P:electron transport chain"/>
    <property type="evidence" value="ECO:0007669"/>
    <property type="project" value="UniProtKB-UniRule"/>
</dbReference>
<comment type="subunit">
    <text evidence="8">The complex is composed of six subunits: RnfA, RnfB, RnfC, RnfD, RnfE and RnfG.</text>
</comment>
<gene>
    <name evidence="8" type="primary">rnfE</name>
    <name evidence="9" type="ORF">SAMN02745245_00248</name>
</gene>
<feature type="transmembrane region" description="Helical" evidence="8">
    <location>
        <begin position="123"/>
        <end position="147"/>
    </location>
</feature>
<dbReference type="AlphaFoldDB" id="A0A1M5PAI1"/>
<evidence type="ECO:0000256" key="8">
    <source>
        <dbReference type="HAMAP-Rule" id="MF_00478"/>
    </source>
</evidence>
<dbReference type="InterPro" id="IPR010968">
    <property type="entry name" value="RnfE"/>
</dbReference>
<keyword evidence="6 8" id="KW-1133">Transmembrane helix</keyword>
<feature type="transmembrane region" description="Helical" evidence="8">
    <location>
        <begin position="37"/>
        <end position="58"/>
    </location>
</feature>
<feature type="transmembrane region" description="Helical" evidence="8">
    <location>
        <begin position="167"/>
        <end position="189"/>
    </location>
</feature>
<evidence type="ECO:0000256" key="1">
    <source>
        <dbReference type="ARBA" id="ARBA00004127"/>
    </source>
</evidence>
<keyword evidence="10" id="KW-1185">Reference proteome</keyword>
<dbReference type="NCBIfam" id="NF009070">
    <property type="entry name" value="PRK12405.1"/>
    <property type="match status" value="1"/>
</dbReference>
<dbReference type="GO" id="GO:0012505">
    <property type="term" value="C:endomembrane system"/>
    <property type="evidence" value="ECO:0007669"/>
    <property type="project" value="UniProtKB-SubCell"/>
</dbReference>
<comment type="subcellular location">
    <subcellularLocation>
        <location evidence="8">Cell membrane</location>
        <topology evidence="8">Multi-pass membrane protein</topology>
    </subcellularLocation>
    <subcellularLocation>
        <location evidence="1">Endomembrane system</location>
        <topology evidence="1">Multi-pass membrane protein</topology>
    </subcellularLocation>
</comment>
<evidence type="ECO:0000256" key="2">
    <source>
        <dbReference type="ARBA" id="ARBA00022448"/>
    </source>
</evidence>
<keyword evidence="3 8" id="KW-0812">Transmembrane</keyword>